<dbReference type="Pfam" id="PF23050">
    <property type="entry name" value="KH_N4BP1_1st"/>
    <property type="match status" value="1"/>
</dbReference>
<evidence type="ECO:0000313" key="17">
    <source>
        <dbReference type="RefSeq" id="XP_018115401.1"/>
    </source>
</evidence>
<dbReference type="InterPro" id="IPR036612">
    <property type="entry name" value="KH_dom_type_1_sf"/>
</dbReference>
<evidence type="ECO:0000256" key="6">
    <source>
        <dbReference type="ARBA" id="ARBA00038274"/>
    </source>
</evidence>
<gene>
    <name evidence="17 18" type="primary">khnyn.L</name>
</gene>
<dbReference type="CDD" id="cd22477">
    <property type="entry name" value="KH-I_NYNRIN_like"/>
    <property type="match status" value="1"/>
</dbReference>
<organism evidence="16 17">
    <name type="scientific">Xenopus laevis</name>
    <name type="common">African clawed frog</name>
    <dbReference type="NCBI Taxonomy" id="8355"/>
    <lineage>
        <taxon>Eukaryota</taxon>
        <taxon>Metazoa</taxon>
        <taxon>Chordata</taxon>
        <taxon>Craniata</taxon>
        <taxon>Vertebrata</taxon>
        <taxon>Euteleostomi</taxon>
        <taxon>Amphibia</taxon>
        <taxon>Batrachia</taxon>
        <taxon>Anura</taxon>
        <taxon>Pipoidea</taxon>
        <taxon>Pipidae</taxon>
        <taxon>Xenopodinae</taxon>
        <taxon>Xenopus</taxon>
        <taxon>Xenopus</taxon>
    </lineage>
</organism>
<dbReference type="GO" id="GO:0005634">
    <property type="term" value="C:nucleus"/>
    <property type="evidence" value="ECO:0000318"/>
    <property type="project" value="GO_Central"/>
</dbReference>
<feature type="region of interest" description="Disordered" evidence="9">
    <location>
        <begin position="733"/>
        <end position="771"/>
    </location>
</feature>
<dbReference type="Pfam" id="PF23054">
    <property type="entry name" value="UBA_N4BP1_C"/>
    <property type="match status" value="1"/>
</dbReference>
<dbReference type="CDD" id="cd09032">
    <property type="entry name" value="KH-I_N4BP1_like_rpt1"/>
    <property type="match status" value="1"/>
</dbReference>
<dbReference type="Proteomes" id="UP000186698">
    <property type="component" value="Chromosome 1L"/>
</dbReference>
<feature type="domain" description="N4BP1 second type I KH-domain" evidence="12">
    <location>
        <begin position="90"/>
        <end position="203"/>
    </location>
</feature>
<evidence type="ECO:0000259" key="10">
    <source>
        <dbReference type="Pfam" id="PF11977"/>
    </source>
</evidence>
<dbReference type="PANTHER" id="PTHR12876:SF28">
    <property type="entry name" value="PROTEIN KHNYN"/>
    <property type="match status" value="1"/>
</dbReference>
<dbReference type="InterPro" id="IPR056578">
    <property type="entry name" value="UBA_N4BP1_C"/>
</dbReference>
<dbReference type="GeneID" id="108715061"/>
<dbReference type="GO" id="GO:0004521">
    <property type="term" value="F:RNA endonuclease activity"/>
    <property type="evidence" value="ECO:0000318"/>
    <property type="project" value="GO_Central"/>
</dbReference>
<dbReference type="GO" id="GO:0036464">
    <property type="term" value="C:cytoplasmic ribonucleoprotein granule"/>
    <property type="evidence" value="ECO:0000318"/>
    <property type="project" value="GO_Central"/>
</dbReference>
<feature type="domain" description="N4BP1 C-terminal UBA" evidence="14">
    <location>
        <begin position="793"/>
        <end position="837"/>
    </location>
</feature>
<evidence type="ECO:0000256" key="7">
    <source>
        <dbReference type="ARBA" id="ARBA00039336"/>
    </source>
</evidence>
<dbReference type="InterPro" id="IPR055498">
    <property type="entry name" value="DUF7070"/>
</dbReference>
<dbReference type="Pfam" id="PF23053">
    <property type="entry name" value="UBA_N4BP1"/>
    <property type="match status" value="1"/>
</dbReference>
<proteinExistence type="inferred from homology"/>
<evidence type="ECO:0000256" key="1">
    <source>
        <dbReference type="ARBA" id="ARBA00004322"/>
    </source>
</evidence>
<dbReference type="InterPro" id="IPR051101">
    <property type="entry name" value="ZC3H12/N4BP1_RNase_Reg"/>
</dbReference>
<dbReference type="Gene3D" id="3.40.50.11980">
    <property type="match status" value="1"/>
</dbReference>
<evidence type="ECO:0000259" key="14">
    <source>
        <dbReference type="Pfam" id="PF23054"/>
    </source>
</evidence>
<dbReference type="OMA" id="SCGYTEQ"/>
<dbReference type="STRING" id="8355.A0A1L8HZI8"/>
<dbReference type="GO" id="GO:0005730">
    <property type="term" value="C:nucleolus"/>
    <property type="evidence" value="ECO:0007669"/>
    <property type="project" value="UniProtKB-SubCell"/>
</dbReference>
<keyword evidence="4" id="KW-0378">Hydrolase</keyword>
<evidence type="ECO:0000256" key="9">
    <source>
        <dbReference type="SAM" id="MobiDB-lite"/>
    </source>
</evidence>
<evidence type="ECO:0000256" key="2">
    <source>
        <dbReference type="ARBA" id="ARBA00004604"/>
    </source>
</evidence>
<name>A0A1L8HZI8_XENLA</name>
<keyword evidence="4" id="KW-0540">Nuclease</keyword>
<dbReference type="InterPro" id="IPR021869">
    <property type="entry name" value="RNase_Zc3h12_NYN"/>
</dbReference>
<evidence type="ECO:0000256" key="8">
    <source>
        <dbReference type="ARBA" id="ARBA00054635"/>
    </source>
</evidence>
<evidence type="ECO:0000313" key="16">
    <source>
        <dbReference type="Proteomes" id="UP000186698"/>
    </source>
</evidence>
<dbReference type="CDD" id="cd18728">
    <property type="entry name" value="PIN_N4BP1-like"/>
    <property type="match status" value="1"/>
</dbReference>
<evidence type="ECO:0000256" key="4">
    <source>
        <dbReference type="ARBA" id="ARBA00022722"/>
    </source>
</evidence>
<dbReference type="AGR" id="Xenbase:XB-GENE-17337276"/>
<comment type="similarity">
    <text evidence="6">Belongs to the N4BP1 family.</text>
</comment>
<dbReference type="InterPro" id="IPR056630">
    <property type="entry name" value="KH_N4BP1_2nd"/>
</dbReference>
<feature type="domain" description="N4BP1 first type I KH-domain" evidence="11">
    <location>
        <begin position="18"/>
        <end position="89"/>
    </location>
</feature>
<dbReference type="RefSeq" id="XP_018115401.1">
    <property type="nucleotide sequence ID" value="XM_018259912.2"/>
</dbReference>
<dbReference type="AlphaFoldDB" id="A0A1L8HZI8"/>
<dbReference type="InterPro" id="IPR056629">
    <property type="entry name" value="KH_N4BP1_1st"/>
</dbReference>
<feature type="domain" description="RNase NYN" evidence="10">
    <location>
        <begin position="586"/>
        <end position="737"/>
    </location>
</feature>
<keyword evidence="5" id="KW-0391">Immunity</keyword>
<dbReference type="PANTHER" id="PTHR12876">
    <property type="entry name" value="N4BP1-RELATED"/>
    <property type="match status" value="1"/>
</dbReference>
<dbReference type="Pfam" id="PF11977">
    <property type="entry name" value="RNase_Zc3h12a"/>
    <property type="match status" value="1"/>
</dbReference>
<feature type="compositionally biased region" description="Polar residues" evidence="9">
    <location>
        <begin position="399"/>
        <end position="412"/>
    </location>
</feature>
<comment type="subcellular location">
    <subcellularLocation>
        <location evidence="1">Nucleus</location>
        <location evidence="1">PML body</location>
    </subcellularLocation>
    <subcellularLocation>
        <location evidence="2">Nucleus</location>
        <location evidence="2">Nucleolus</location>
    </subcellularLocation>
</comment>
<evidence type="ECO:0000313" key="18">
    <source>
        <dbReference type="Xenbase" id="XB-GENE-17337276"/>
    </source>
</evidence>
<dbReference type="Bgee" id="108715061">
    <property type="expression patterns" value="Expressed in spleen and 17 other cell types or tissues"/>
</dbReference>
<dbReference type="CTD" id="108715061"/>
<keyword evidence="3" id="KW-0399">Innate immunity</keyword>
<dbReference type="Pfam" id="PF23255">
    <property type="entry name" value="DUF7070"/>
    <property type="match status" value="1"/>
</dbReference>
<reference evidence="17" key="1">
    <citation type="submission" date="2025-08" db="UniProtKB">
        <authorList>
            <consortium name="RefSeq"/>
        </authorList>
    </citation>
    <scope>IDENTIFICATION</scope>
    <source>
        <strain evidence="17">J_2021</strain>
        <tissue evidence="17">Erythrocytes</tissue>
    </source>
</reference>
<evidence type="ECO:0000256" key="5">
    <source>
        <dbReference type="ARBA" id="ARBA00022859"/>
    </source>
</evidence>
<dbReference type="Pfam" id="PF23052">
    <property type="entry name" value="KH_N4BP1_2nd"/>
    <property type="match status" value="1"/>
</dbReference>
<dbReference type="FunFam" id="3.40.50.11980:FF:000001">
    <property type="entry name" value="ZC3H12A isoform 1"/>
    <property type="match status" value="1"/>
</dbReference>
<evidence type="ECO:0000256" key="3">
    <source>
        <dbReference type="ARBA" id="ARBA00022588"/>
    </source>
</evidence>
<evidence type="ECO:0000259" key="13">
    <source>
        <dbReference type="Pfam" id="PF23053"/>
    </source>
</evidence>
<sequence>MFMERGDHDAGQDDFKVDEFTVPQESEKELRDQQPHVKRIFGVTLKIIGVLDQPQLGHCPMGHLQMWLEMRGDRRRIGKAKDYIKGLCTPEIKEDFDYPREMHCIFVGAKGLFLDCLIRATSAFVKPLAPGRIRISGLAEGAVMAQSWLCASVEKCKSNTKSNVHEVQIKRHFKDLVEDPTDKHALDLLILPTSVKEELLSLVGKHVDSTAKMESQDQQRMNENTNDITTFNHQFWPTEVQNTQKYEKITSSKVDVRNKSKAGNVILHHRASEPRHLATYNKWDCDSQEPPFPRLDTYERTIIQSTGIDVPQYQHMGERELLFHDDDEEFQQISGLLDTIMGRENGDQKHFSLGTQKEFNMLLDFFKTMGYQEAVVLKVLSENGIQEPSQILDKVKLEQSNTSQRTEQQNENVPHKGLSHTASSQNDEDDDDYVLEVVKSAARNCGYCPTEIVDIGNGSMAGLLRKLNEKNILEDDMVFSNCQSQDDTEGGQLFPDELRVEQVAELNAAEVNPPQMLKHNKHCNRPVEDLNPGVAQLEVGLLEKGQGPVDEKDPRVPVVTGVQRFNEAMQTPFQLNLRNEKGREELRYIIIDGSNVAMIHGLHRFFSCRGIALAVQYFWDRGHRGITVFVPQWRMKKDSKVKEQHFLTELNDLGLLSFTPSRTIEGKRVTSYDDRFMLQLAEKKDGVIVTNDNLRDIAAESQAWKAIIKDRLLQFTFVGDIFMVPDDPLGRNGPPLNQFLSKNSRPRTKSKGHSFAGRRGTHTAPKKSSQTEVLNFRDLKAGAVREKQKADVRSLNETQKLRRELLNIFPAQDSMVDYILHREPYLSDLNKLSELIITLEC</sequence>
<dbReference type="GO" id="GO:0045087">
    <property type="term" value="P:innate immune response"/>
    <property type="evidence" value="ECO:0007669"/>
    <property type="project" value="UniProtKB-KW"/>
</dbReference>
<accession>A0A1L8HZI8</accession>
<dbReference type="GO" id="GO:0003729">
    <property type="term" value="F:mRNA binding"/>
    <property type="evidence" value="ECO:0000318"/>
    <property type="project" value="GO_Central"/>
</dbReference>
<evidence type="ECO:0000259" key="15">
    <source>
        <dbReference type="Pfam" id="PF23255"/>
    </source>
</evidence>
<comment type="function">
    <text evidence="8">Potent suppressor of cytokine production that acts as a regulator of innate immune signaling and inflammation. Acts as a key negative regulator of select cytokine and chemokine responses elicited by TRIF-independent Toll-like receptors (TLRs), thereby limiting inflammatory cytokine responses to minor insults. Has ribonuclease activity.</text>
</comment>
<keyword evidence="16" id="KW-1185">Reference proteome</keyword>
<dbReference type="OrthoDB" id="392925at2759"/>
<dbReference type="GO" id="GO:0016605">
    <property type="term" value="C:PML body"/>
    <property type="evidence" value="ECO:0007669"/>
    <property type="project" value="UniProtKB-SubCell"/>
</dbReference>
<dbReference type="SUPFAM" id="SSF54791">
    <property type="entry name" value="Eukaryotic type KH-domain (KH-domain type I)"/>
    <property type="match status" value="1"/>
</dbReference>
<dbReference type="InterPro" id="IPR056631">
    <property type="entry name" value="UBA_N4BP1"/>
</dbReference>
<feature type="region of interest" description="Disordered" evidence="9">
    <location>
        <begin position="399"/>
        <end position="430"/>
    </location>
</feature>
<feature type="domain" description="DUF7070" evidence="15">
    <location>
        <begin position="430"/>
        <end position="471"/>
    </location>
</feature>
<feature type="domain" description="N4BP1 UBA-like" evidence="13">
    <location>
        <begin position="357"/>
        <end position="400"/>
    </location>
</feature>
<protein>
    <recommendedName>
        <fullName evidence="7">NEDD4-binding protein 1</fullName>
    </recommendedName>
</protein>
<dbReference type="KEGG" id="xla:108715061"/>
<evidence type="ECO:0000259" key="12">
    <source>
        <dbReference type="Pfam" id="PF23052"/>
    </source>
</evidence>
<dbReference type="Xenbase" id="XB-GENE-17337276">
    <property type="gene designation" value="khnyn.L"/>
</dbReference>
<evidence type="ECO:0000259" key="11">
    <source>
        <dbReference type="Pfam" id="PF23050"/>
    </source>
</evidence>
<dbReference type="PaxDb" id="8355-A0A1L8HZI8"/>